<evidence type="ECO:0000256" key="1">
    <source>
        <dbReference type="ARBA" id="ARBA00008754"/>
    </source>
</evidence>
<organism evidence="3 4">
    <name type="scientific">Marinicrinis sediminis</name>
    <dbReference type="NCBI Taxonomy" id="1652465"/>
    <lineage>
        <taxon>Bacteria</taxon>
        <taxon>Bacillati</taxon>
        <taxon>Bacillota</taxon>
        <taxon>Bacilli</taxon>
        <taxon>Bacillales</taxon>
        <taxon>Paenibacillaceae</taxon>
    </lineage>
</organism>
<proteinExistence type="inferred from homology"/>
<accession>A0ABW5RAC1</accession>
<evidence type="ECO:0000256" key="2">
    <source>
        <dbReference type="ARBA" id="ARBA00023235"/>
    </source>
</evidence>
<gene>
    <name evidence="3" type="primary">rpiB</name>
    <name evidence="3" type="ORF">ACFSUC_08815</name>
</gene>
<keyword evidence="4" id="KW-1185">Reference proteome</keyword>
<dbReference type="SUPFAM" id="SSF89623">
    <property type="entry name" value="Ribose/Galactose isomerase RpiB/AlsB"/>
    <property type="match status" value="1"/>
</dbReference>
<dbReference type="InterPro" id="IPR051812">
    <property type="entry name" value="SPI_LacAB/RpiB"/>
</dbReference>
<dbReference type="InterPro" id="IPR003500">
    <property type="entry name" value="RpiB_LacA_LacB"/>
</dbReference>
<dbReference type="InterPro" id="IPR004785">
    <property type="entry name" value="RpiB"/>
</dbReference>
<dbReference type="NCBIfam" id="TIGR00689">
    <property type="entry name" value="rpiB_lacA_lacB"/>
    <property type="match status" value="1"/>
</dbReference>
<dbReference type="Gene3D" id="3.40.1400.10">
    <property type="entry name" value="Sugar-phosphate isomerase, RpiB/LacA/LacB"/>
    <property type="match status" value="1"/>
</dbReference>
<name>A0ABW5RAC1_9BACL</name>
<dbReference type="PANTHER" id="PTHR43732:SF1">
    <property type="entry name" value="RIBOSE 5-PHOSPHATE ISOMERASE"/>
    <property type="match status" value="1"/>
</dbReference>
<dbReference type="EC" id="5.3.1.6" evidence="3"/>
<comment type="caution">
    <text evidence="3">The sequence shown here is derived from an EMBL/GenBank/DDBJ whole genome shotgun (WGS) entry which is preliminary data.</text>
</comment>
<reference evidence="4" key="1">
    <citation type="journal article" date="2019" name="Int. J. Syst. Evol. Microbiol.">
        <title>The Global Catalogue of Microorganisms (GCM) 10K type strain sequencing project: providing services to taxonomists for standard genome sequencing and annotation.</title>
        <authorList>
            <consortium name="The Broad Institute Genomics Platform"/>
            <consortium name="The Broad Institute Genome Sequencing Center for Infectious Disease"/>
            <person name="Wu L."/>
            <person name="Ma J."/>
        </authorList>
    </citation>
    <scope>NUCLEOTIDE SEQUENCE [LARGE SCALE GENOMIC DNA]</scope>
    <source>
        <strain evidence="4">KCTC 33676</strain>
    </source>
</reference>
<dbReference type="NCBIfam" id="NF004051">
    <property type="entry name" value="PRK05571.1"/>
    <property type="match status" value="1"/>
</dbReference>
<dbReference type="PIRSF" id="PIRSF005384">
    <property type="entry name" value="RpiB_LacA_B"/>
    <property type="match status" value="1"/>
</dbReference>
<dbReference type="PANTHER" id="PTHR43732">
    <property type="entry name" value="RIBOSE 5-PHOSPHATE ISOMERASE-RELATED"/>
    <property type="match status" value="1"/>
</dbReference>
<dbReference type="RefSeq" id="WP_379929179.1">
    <property type="nucleotide sequence ID" value="NZ_JBHUMM010000014.1"/>
</dbReference>
<keyword evidence="2 3" id="KW-0413">Isomerase</keyword>
<comment type="similarity">
    <text evidence="1">Belongs to the LacAB/RpiB family.</text>
</comment>
<sequence length="158" mass="17460">MKIAFGNDHAGYPLKADVLNVLKEAGVEVIDYGCQSTEPVDFPDIARRVCDDVRSGACDRGIMLCGTGVGASIAANKIQGIRASVCHDIYSAHQCVEHDDVNVMCIGAQIIGSRVAKEMIETFLKAEFSTEEHFRRRVRKLRDIEEQSAMEIMKQKEA</sequence>
<evidence type="ECO:0000313" key="3">
    <source>
        <dbReference type="EMBL" id="MFD2671705.1"/>
    </source>
</evidence>
<dbReference type="GO" id="GO:0004751">
    <property type="term" value="F:ribose-5-phosphate isomerase activity"/>
    <property type="evidence" value="ECO:0007669"/>
    <property type="project" value="UniProtKB-EC"/>
</dbReference>
<evidence type="ECO:0000313" key="4">
    <source>
        <dbReference type="Proteomes" id="UP001597497"/>
    </source>
</evidence>
<dbReference type="Pfam" id="PF02502">
    <property type="entry name" value="LacAB_rpiB"/>
    <property type="match status" value="1"/>
</dbReference>
<dbReference type="InterPro" id="IPR036569">
    <property type="entry name" value="RpiB_LacA_LacB_sf"/>
</dbReference>
<protein>
    <submittedName>
        <fullName evidence="3">Ribose 5-phosphate isomerase B</fullName>
        <ecNumber evidence="3">5.3.1.6</ecNumber>
    </submittedName>
</protein>
<dbReference type="EMBL" id="JBHUMM010000014">
    <property type="protein sequence ID" value="MFD2671705.1"/>
    <property type="molecule type" value="Genomic_DNA"/>
</dbReference>
<dbReference type="NCBIfam" id="TIGR01120">
    <property type="entry name" value="rpiB"/>
    <property type="match status" value="1"/>
</dbReference>
<dbReference type="Proteomes" id="UP001597497">
    <property type="component" value="Unassembled WGS sequence"/>
</dbReference>